<dbReference type="VEuPathDB" id="FungiDB:CXQ85_003741"/>
<keyword evidence="4 5" id="KW-0720">Serine protease</keyword>
<dbReference type="EMBL" id="PKFO01000011">
    <property type="protein sequence ID" value="PVH23451.1"/>
    <property type="molecule type" value="Genomic_DNA"/>
</dbReference>
<dbReference type="OrthoDB" id="206201at2759"/>
<dbReference type="InterPro" id="IPR010259">
    <property type="entry name" value="S8pro/Inhibitor_I9"/>
</dbReference>
<dbReference type="PANTHER" id="PTHR43806">
    <property type="entry name" value="PEPTIDASE S8"/>
    <property type="match status" value="1"/>
</dbReference>
<dbReference type="Gene3D" id="3.40.50.200">
    <property type="entry name" value="Peptidase S8/S53 domain"/>
    <property type="match status" value="1"/>
</dbReference>
<feature type="active site" description="Charge relay system" evidence="5">
    <location>
        <position position="228"/>
    </location>
</feature>
<dbReference type="PRINTS" id="PR00723">
    <property type="entry name" value="SUBTILISIN"/>
</dbReference>
<evidence type="ECO:0000256" key="7">
    <source>
        <dbReference type="SAM" id="SignalP"/>
    </source>
</evidence>
<dbReference type="SUPFAM" id="SSF54897">
    <property type="entry name" value="Protease propeptides/inhibitors"/>
    <property type="match status" value="1"/>
</dbReference>
<dbReference type="InterPro" id="IPR015500">
    <property type="entry name" value="Peptidase_S8_subtilisin-rel"/>
</dbReference>
<dbReference type="STRING" id="45357.A0A2V1B247"/>
<dbReference type="InterPro" id="IPR023828">
    <property type="entry name" value="Peptidase_S8_Ser-AS"/>
</dbReference>
<reference evidence="10 11" key="1">
    <citation type="submission" date="2017-12" db="EMBL/GenBank/DDBJ databases">
        <title>Genome Sequence of a Multidrug-Resistant Candida haemulonii Isolate from a Patient with Chronic Leg Ulcers in Israel.</title>
        <authorList>
            <person name="Chow N.A."/>
            <person name="Gade L."/>
            <person name="Batra D."/>
            <person name="Rowe L.A."/>
            <person name="Ben-Ami R."/>
            <person name="Loparev V.N."/>
            <person name="Litvintseva A.P."/>
        </authorList>
    </citation>
    <scope>NUCLEOTIDE SEQUENCE [LARGE SCALE GENOMIC DNA]</scope>
    <source>
        <strain evidence="10 11">B11899</strain>
    </source>
</reference>
<dbReference type="RefSeq" id="XP_025344391.1">
    <property type="nucleotide sequence ID" value="XM_025487375.1"/>
</dbReference>
<dbReference type="InterPro" id="IPR050131">
    <property type="entry name" value="Peptidase_S8_subtilisin-like"/>
</dbReference>
<dbReference type="SUPFAM" id="SSF52743">
    <property type="entry name" value="Subtilisin-like"/>
    <property type="match status" value="1"/>
</dbReference>
<dbReference type="Proteomes" id="UP000244309">
    <property type="component" value="Unassembled WGS sequence"/>
</dbReference>
<evidence type="ECO:0000256" key="6">
    <source>
        <dbReference type="RuleBase" id="RU003355"/>
    </source>
</evidence>
<evidence type="ECO:0000259" key="9">
    <source>
        <dbReference type="Pfam" id="PF05922"/>
    </source>
</evidence>
<feature type="active site" description="Charge relay system" evidence="5">
    <location>
        <position position="388"/>
    </location>
</feature>
<dbReference type="GeneID" id="37009071"/>
<feature type="signal peptide" evidence="7">
    <location>
        <begin position="1"/>
        <end position="17"/>
    </location>
</feature>
<dbReference type="InterPro" id="IPR022398">
    <property type="entry name" value="Peptidase_S8_His-AS"/>
</dbReference>
<comment type="caution">
    <text evidence="10">The sequence shown here is derived from an EMBL/GenBank/DDBJ whole genome shotgun (WGS) entry which is preliminary data.</text>
</comment>
<evidence type="ECO:0000256" key="4">
    <source>
        <dbReference type="ARBA" id="ARBA00022825"/>
    </source>
</evidence>
<dbReference type="CDD" id="cd04077">
    <property type="entry name" value="Peptidases_S8_PCSK9_ProteinaseK_like"/>
    <property type="match status" value="1"/>
</dbReference>
<dbReference type="PROSITE" id="PS00136">
    <property type="entry name" value="SUBTILASE_ASP"/>
    <property type="match status" value="1"/>
</dbReference>
<dbReference type="InterPro" id="IPR037045">
    <property type="entry name" value="S8pro/Inhibitor_I9_sf"/>
</dbReference>
<evidence type="ECO:0000313" key="10">
    <source>
        <dbReference type="EMBL" id="PVH23451.1"/>
    </source>
</evidence>
<evidence type="ECO:0008006" key="12">
    <source>
        <dbReference type="Google" id="ProtNLM"/>
    </source>
</evidence>
<dbReference type="AlphaFoldDB" id="A0A2V1B247"/>
<protein>
    <recommendedName>
        <fullName evidence="12">Peptidase S8/S53 domain-containing protein</fullName>
    </recommendedName>
</protein>
<dbReference type="Pfam" id="PF00082">
    <property type="entry name" value="Peptidase_S8"/>
    <property type="match status" value="1"/>
</dbReference>
<accession>A0A2V1B247</accession>
<dbReference type="Gene3D" id="3.30.70.80">
    <property type="entry name" value="Peptidase S8 propeptide/proteinase inhibitor I9"/>
    <property type="match status" value="1"/>
</dbReference>
<evidence type="ECO:0000256" key="5">
    <source>
        <dbReference type="PROSITE-ProRule" id="PRU01240"/>
    </source>
</evidence>
<dbReference type="GO" id="GO:0004252">
    <property type="term" value="F:serine-type endopeptidase activity"/>
    <property type="evidence" value="ECO:0007669"/>
    <property type="project" value="UniProtKB-UniRule"/>
</dbReference>
<dbReference type="InterPro" id="IPR023827">
    <property type="entry name" value="Peptidase_S8_Asp-AS"/>
</dbReference>
<dbReference type="Pfam" id="PF05922">
    <property type="entry name" value="Inhibitor_I9"/>
    <property type="match status" value="1"/>
</dbReference>
<dbReference type="InterPro" id="IPR036852">
    <property type="entry name" value="Peptidase_S8/S53_dom_sf"/>
</dbReference>
<keyword evidence="11" id="KW-1185">Reference proteome</keyword>
<feature type="domain" description="Peptidase S8/S53" evidence="8">
    <location>
        <begin position="187"/>
        <end position="411"/>
    </location>
</feature>
<dbReference type="FunFam" id="3.40.50.200:FF:000007">
    <property type="entry name" value="Subtilisin-like serine protease"/>
    <property type="match status" value="1"/>
</dbReference>
<evidence type="ECO:0000256" key="2">
    <source>
        <dbReference type="ARBA" id="ARBA00022670"/>
    </source>
</evidence>
<comment type="similarity">
    <text evidence="1 5 6">Belongs to the peptidase S8 family.</text>
</comment>
<keyword evidence="7" id="KW-0732">Signal</keyword>
<dbReference type="PROSITE" id="PS00137">
    <property type="entry name" value="SUBTILASE_HIS"/>
    <property type="match status" value="1"/>
</dbReference>
<evidence type="ECO:0000259" key="8">
    <source>
        <dbReference type="Pfam" id="PF00082"/>
    </source>
</evidence>
<keyword evidence="3 5" id="KW-0378">Hydrolase</keyword>
<proteinExistence type="inferred from homology"/>
<dbReference type="InterPro" id="IPR034193">
    <property type="entry name" value="PCSK9_ProteinaseK-like"/>
</dbReference>
<evidence type="ECO:0000313" key="11">
    <source>
        <dbReference type="Proteomes" id="UP000244309"/>
    </source>
</evidence>
<feature type="domain" description="Inhibitor I9" evidence="9">
    <location>
        <begin position="72"/>
        <end position="151"/>
    </location>
</feature>
<evidence type="ECO:0000256" key="3">
    <source>
        <dbReference type="ARBA" id="ARBA00022801"/>
    </source>
</evidence>
<feature type="active site" description="Charge relay system" evidence="5">
    <location>
        <position position="196"/>
    </location>
</feature>
<dbReference type="PROSITE" id="PS51892">
    <property type="entry name" value="SUBTILASE"/>
    <property type="match status" value="1"/>
</dbReference>
<name>A0A2V1B247_9ASCO</name>
<sequence>MHFRLAIPLVLAHQAAAMVLPSLNGFDVESVFGETAILAREPESDAAPSNSASARASGPAPLIKAANAVSNRYIVVYNDGVSKSDVESHNSWISNLVSKRAVAEEQEDDKTVNFFGLPSLSGYSGLFSKDILGEIQNSPLVKYVEEDAEIDLYSAKVQDGATWGISRLSSRKNDGSLDSYVHDPSGGEGVTAYVVDTGVKVGDADFEGRAVYGKAVAFPRLPVDLHGHGSHVAGTIGSRTWGVAKSVDIVAVGVMGPLGTGLTSDIIKGIEYVVQDHQENIQNKKKGFKGSTVNMSIGGGASDALDAAANAATKAGVHVIVAAGNDNEDACSYSPARASGPITVGATDRNDKKAEFSNHGKCVDIHAPGVDIESIGLLSSPQGMSGTSMAAPHITGLVSYFLSLQPGLSSEFNSNLITPADFKSKLIKYGTEDIIKGLSKNTVNILAYNGAENTTEIWE</sequence>
<evidence type="ECO:0000256" key="1">
    <source>
        <dbReference type="ARBA" id="ARBA00011073"/>
    </source>
</evidence>
<dbReference type="PROSITE" id="PS00138">
    <property type="entry name" value="SUBTILASE_SER"/>
    <property type="match status" value="1"/>
</dbReference>
<keyword evidence="2 5" id="KW-0645">Protease</keyword>
<dbReference type="InterPro" id="IPR000209">
    <property type="entry name" value="Peptidase_S8/S53_dom"/>
</dbReference>
<dbReference type="GO" id="GO:0006508">
    <property type="term" value="P:proteolysis"/>
    <property type="evidence" value="ECO:0007669"/>
    <property type="project" value="UniProtKB-KW"/>
</dbReference>
<dbReference type="PANTHER" id="PTHR43806:SF11">
    <property type="entry name" value="CEREVISIN-RELATED"/>
    <property type="match status" value="1"/>
</dbReference>
<feature type="chain" id="PRO_5016009164" description="Peptidase S8/S53 domain-containing protein" evidence="7">
    <location>
        <begin position="18"/>
        <end position="459"/>
    </location>
</feature>
<organism evidence="10 11">
    <name type="scientific">Candidozyma haemuli</name>
    <dbReference type="NCBI Taxonomy" id="45357"/>
    <lineage>
        <taxon>Eukaryota</taxon>
        <taxon>Fungi</taxon>
        <taxon>Dikarya</taxon>
        <taxon>Ascomycota</taxon>
        <taxon>Saccharomycotina</taxon>
        <taxon>Pichiomycetes</taxon>
        <taxon>Metschnikowiaceae</taxon>
        <taxon>Candidozyma</taxon>
    </lineage>
</organism>
<gene>
    <name evidence="10" type="ORF">CXQ85_003741</name>
</gene>